<accession>A0A444HFK7</accession>
<sequence>MSQEIFNELETALNDTLHLLSSFNEKEMNTIPFQGSWTAAQVCRHLFKAEDGIDGLFYAPGKPAEREPDQRAGEYKEIFMNFDTKMESPDFIYPEEKEYKKEELTEPLKEANKKLLEAAKKVNLSEEASLPDEHPLKGSTKLELVYFITYHSMRHNHQLKKIREAIN</sequence>
<dbReference type="RefSeq" id="WP_128388287.1">
    <property type="nucleotide sequence ID" value="NZ_SBII01000001.1"/>
</dbReference>
<organism evidence="2 3">
    <name type="scientific">Flavobacterium cerinum</name>
    <dbReference type="NCBI Taxonomy" id="2502784"/>
    <lineage>
        <taxon>Bacteria</taxon>
        <taxon>Pseudomonadati</taxon>
        <taxon>Bacteroidota</taxon>
        <taxon>Flavobacteriia</taxon>
        <taxon>Flavobacteriales</taxon>
        <taxon>Flavobacteriaceae</taxon>
        <taxon>Flavobacterium</taxon>
    </lineage>
</organism>
<evidence type="ECO:0000313" key="2">
    <source>
        <dbReference type="EMBL" id="RWX03732.1"/>
    </source>
</evidence>
<dbReference type="SUPFAM" id="SSF109854">
    <property type="entry name" value="DinB/YfiT-like putative metalloenzymes"/>
    <property type="match status" value="1"/>
</dbReference>
<dbReference type="Gene3D" id="1.20.120.450">
    <property type="entry name" value="dinb family like domain"/>
    <property type="match status" value="1"/>
</dbReference>
<dbReference type="InterPro" id="IPR024775">
    <property type="entry name" value="DinB-like"/>
</dbReference>
<dbReference type="Proteomes" id="UP000287527">
    <property type="component" value="Unassembled WGS sequence"/>
</dbReference>
<comment type="caution">
    <text evidence="2">The sequence shown here is derived from an EMBL/GenBank/DDBJ whole genome shotgun (WGS) entry which is preliminary data.</text>
</comment>
<gene>
    <name evidence="2" type="ORF">EPI11_02035</name>
</gene>
<dbReference type="InterPro" id="IPR034660">
    <property type="entry name" value="DinB/YfiT-like"/>
</dbReference>
<name>A0A444HFK7_9FLAO</name>
<feature type="domain" description="DinB-like" evidence="1">
    <location>
        <begin position="8"/>
        <end position="159"/>
    </location>
</feature>
<dbReference type="EMBL" id="SBII01000001">
    <property type="protein sequence ID" value="RWX03732.1"/>
    <property type="molecule type" value="Genomic_DNA"/>
</dbReference>
<proteinExistence type="predicted"/>
<dbReference type="Pfam" id="PF12867">
    <property type="entry name" value="DinB_2"/>
    <property type="match status" value="1"/>
</dbReference>
<dbReference type="AlphaFoldDB" id="A0A444HFK7"/>
<keyword evidence="3" id="KW-1185">Reference proteome</keyword>
<protein>
    <submittedName>
        <fullName evidence="2">DinB family protein</fullName>
    </submittedName>
</protein>
<evidence type="ECO:0000259" key="1">
    <source>
        <dbReference type="Pfam" id="PF12867"/>
    </source>
</evidence>
<reference evidence="2 3" key="1">
    <citation type="submission" date="2019-01" db="EMBL/GenBank/DDBJ databases">
        <title>Flavobacterium sp. nov.,isolated from freshwater.</title>
        <authorList>
            <person name="Zhang R."/>
            <person name="Du Z.-J."/>
        </authorList>
    </citation>
    <scope>NUCLEOTIDE SEQUENCE [LARGE SCALE GENOMIC DNA]</scope>
    <source>
        <strain evidence="2 3">1E403</strain>
    </source>
</reference>
<dbReference type="OrthoDB" id="679284at2"/>
<evidence type="ECO:0000313" key="3">
    <source>
        <dbReference type="Proteomes" id="UP000287527"/>
    </source>
</evidence>